<protein>
    <submittedName>
        <fullName evidence="2">Uncharacterized protein</fullName>
    </submittedName>
</protein>
<sequence>MTTTTNTSKPEFDFQETYPLDLKPPPSGLIHRTSKRRVPLYYLGWKLRHEQVMHINRAGVVEDNIDIIVEYSSLRKIWKHYGYHDKYGETHMPQRLPTALHDYEYGDFVFIASNIRGEPTPSLEVVEAARDALGLGLEEYPVWRDHETLLDTKYLQLRAQTGMSS</sequence>
<dbReference type="EMBL" id="JBAHYK010001721">
    <property type="protein sequence ID" value="KAL0566957.1"/>
    <property type="molecule type" value="Genomic_DNA"/>
</dbReference>
<evidence type="ECO:0000313" key="2">
    <source>
        <dbReference type="EMBL" id="KAL0566957.1"/>
    </source>
</evidence>
<comment type="caution">
    <text evidence="2">The sequence shown here is derived from an EMBL/GenBank/DDBJ whole genome shotgun (WGS) entry which is preliminary data.</text>
</comment>
<proteinExistence type="predicted"/>
<accession>A0ABR3EVL9</accession>
<evidence type="ECO:0000313" key="3">
    <source>
        <dbReference type="Proteomes" id="UP001465976"/>
    </source>
</evidence>
<dbReference type="Proteomes" id="UP001465976">
    <property type="component" value="Unassembled WGS sequence"/>
</dbReference>
<organism evidence="2 3">
    <name type="scientific">Marasmius crinis-equi</name>
    <dbReference type="NCBI Taxonomy" id="585013"/>
    <lineage>
        <taxon>Eukaryota</taxon>
        <taxon>Fungi</taxon>
        <taxon>Dikarya</taxon>
        <taxon>Basidiomycota</taxon>
        <taxon>Agaricomycotina</taxon>
        <taxon>Agaricomycetes</taxon>
        <taxon>Agaricomycetidae</taxon>
        <taxon>Agaricales</taxon>
        <taxon>Marasmiineae</taxon>
        <taxon>Marasmiaceae</taxon>
        <taxon>Marasmius</taxon>
    </lineage>
</organism>
<name>A0ABR3EVL9_9AGAR</name>
<evidence type="ECO:0000256" key="1">
    <source>
        <dbReference type="SAM" id="MobiDB-lite"/>
    </source>
</evidence>
<keyword evidence="3" id="KW-1185">Reference proteome</keyword>
<reference evidence="2 3" key="1">
    <citation type="submission" date="2024-02" db="EMBL/GenBank/DDBJ databases">
        <title>A draft genome for the cacao thread blight pathogen Marasmius crinis-equi.</title>
        <authorList>
            <person name="Cohen S.P."/>
            <person name="Baruah I.K."/>
            <person name="Amoako-Attah I."/>
            <person name="Bukari Y."/>
            <person name="Meinhardt L.W."/>
            <person name="Bailey B.A."/>
        </authorList>
    </citation>
    <scope>NUCLEOTIDE SEQUENCE [LARGE SCALE GENOMIC DNA]</scope>
    <source>
        <strain evidence="2 3">GH-76</strain>
    </source>
</reference>
<feature type="region of interest" description="Disordered" evidence="1">
    <location>
        <begin position="1"/>
        <end position="20"/>
    </location>
</feature>
<gene>
    <name evidence="2" type="ORF">V5O48_015036</name>
</gene>